<proteinExistence type="predicted"/>
<gene>
    <name evidence="1" type="ORF">ARALYDRAFT_908400</name>
</gene>
<dbReference type="Proteomes" id="UP000008694">
    <property type="component" value="Unassembled WGS sequence"/>
</dbReference>
<sequence>MQRERMISQVHCIPSGDHILMTASSSKHISHIRFYKAWKGNSRFCCGGRASFNYTYKSLRIVVFPLNHSDKPACR</sequence>
<keyword evidence="2" id="KW-1185">Reference proteome</keyword>
<protein>
    <submittedName>
        <fullName evidence="1">Uncharacterized protein</fullName>
    </submittedName>
</protein>
<dbReference type="STRING" id="81972.D7LY91"/>
<dbReference type="eggNOG" id="KOG1311">
    <property type="taxonomic scope" value="Eukaryota"/>
</dbReference>
<dbReference type="EMBL" id="GL348718">
    <property type="protein sequence ID" value="EFH47390.1"/>
    <property type="molecule type" value="Genomic_DNA"/>
</dbReference>
<name>D7LY91_ARALL</name>
<evidence type="ECO:0000313" key="2">
    <source>
        <dbReference type="Proteomes" id="UP000008694"/>
    </source>
</evidence>
<dbReference type="AlphaFoldDB" id="D7LY91"/>
<accession>D7LY91</accession>
<reference evidence="2" key="1">
    <citation type="journal article" date="2011" name="Nat. Genet.">
        <title>The Arabidopsis lyrata genome sequence and the basis of rapid genome size change.</title>
        <authorList>
            <person name="Hu T.T."/>
            <person name="Pattyn P."/>
            <person name="Bakker E.G."/>
            <person name="Cao J."/>
            <person name="Cheng J.-F."/>
            <person name="Clark R.M."/>
            <person name="Fahlgren N."/>
            <person name="Fawcett J.A."/>
            <person name="Grimwood J."/>
            <person name="Gundlach H."/>
            <person name="Haberer G."/>
            <person name="Hollister J.D."/>
            <person name="Ossowski S."/>
            <person name="Ottilar R.P."/>
            <person name="Salamov A.A."/>
            <person name="Schneeberger K."/>
            <person name="Spannagl M."/>
            <person name="Wang X."/>
            <person name="Yang L."/>
            <person name="Nasrallah M.E."/>
            <person name="Bergelson J."/>
            <person name="Carrington J.C."/>
            <person name="Gaut B.S."/>
            <person name="Schmutz J."/>
            <person name="Mayer K.F.X."/>
            <person name="Van de Peer Y."/>
            <person name="Grigoriev I.V."/>
            <person name="Nordborg M."/>
            <person name="Weigel D."/>
            <person name="Guo Y.-L."/>
        </authorList>
    </citation>
    <scope>NUCLEOTIDE SEQUENCE [LARGE SCALE GENOMIC DNA]</scope>
    <source>
        <strain evidence="2">cv. MN47</strain>
    </source>
</reference>
<dbReference type="HOGENOM" id="CLU_2674461_0_0_1"/>
<dbReference type="Gramene" id="scaffold_600457.1">
    <property type="protein sequence ID" value="scaffold_600457.1"/>
    <property type="gene ID" value="scaffold_600457.1"/>
</dbReference>
<organism evidence="2">
    <name type="scientific">Arabidopsis lyrata subsp. lyrata</name>
    <name type="common">Lyre-leaved rock-cress</name>
    <dbReference type="NCBI Taxonomy" id="81972"/>
    <lineage>
        <taxon>Eukaryota</taxon>
        <taxon>Viridiplantae</taxon>
        <taxon>Streptophyta</taxon>
        <taxon>Embryophyta</taxon>
        <taxon>Tracheophyta</taxon>
        <taxon>Spermatophyta</taxon>
        <taxon>Magnoliopsida</taxon>
        <taxon>eudicotyledons</taxon>
        <taxon>Gunneridae</taxon>
        <taxon>Pentapetalae</taxon>
        <taxon>rosids</taxon>
        <taxon>malvids</taxon>
        <taxon>Brassicales</taxon>
        <taxon>Brassicaceae</taxon>
        <taxon>Camelineae</taxon>
        <taxon>Arabidopsis</taxon>
    </lineage>
</organism>
<evidence type="ECO:0000313" key="1">
    <source>
        <dbReference type="EMBL" id="EFH47390.1"/>
    </source>
</evidence>